<accession>G0L948</accession>
<dbReference type="HOGENOM" id="CLU_3224213_0_0_10"/>
<sequence>MPHIRYNALWDSKKIKTRVLPEFWYFQRVLKDGLFTPIPRDYCL</sequence>
<evidence type="ECO:0000313" key="1">
    <source>
        <dbReference type="EMBL" id="CAZ94337.1"/>
    </source>
</evidence>
<gene>
    <name evidence="1" type="ordered locus">zobellia_264</name>
</gene>
<dbReference type="KEGG" id="zga:ZOBELLIA_264"/>
<organism evidence="1 2">
    <name type="scientific">Zobellia galactanivorans (strain DSM 12802 / CCUG 47099 / CIP 106680 / NCIMB 13871 / Dsij)</name>
    <dbReference type="NCBI Taxonomy" id="63186"/>
    <lineage>
        <taxon>Bacteria</taxon>
        <taxon>Pseudomonadati</taxon>
        <taxon>Bacteroidota</taxon>
        <taxon>Flavobacteriia</taxon>
        <taxon>Flavobacteriales</taxon>
        <taxon>Flavobacteriaceae</taxon>
        <taxon>Zobellia</taxon>
    </lineage>
</organism>
<proteinExistence type="predicted"/>
<protein>
    <submittedName>
        <fullName evidence="1">Uncharacterized protein</fullName>
    </submittedName>
</protein>
<dbReference type="STRING" id="63186.ZOBELLIA_264"/>
<name>G0L948_ZOBGA</name>
<dbReference type="AlphaFoldDB" id="G0L948"/>
<dbReference type="EMBL" id="FP476056">
    <property type="protein sequence ID" value="CAZ94337.1"/>
    <property type="molecule type" value="Genomic_DNA"/>
</dbReference>
<reference evidence="1 2" key="2">
    <citation type="journal article" date="2012" name="Environ. Microbiol.">
        <title>Characterization of the first alginolytic operons in a marine bacterium: from their emergence in marine Flavobacteriia to their independent transfers to marine Proteobacteria and human gut Bacteroides.</title>
        <authorList>
            <person name="Thomas F."/>
            <person name="Barbeyron T."/>
            <person name="Tonon T."/>
            <person name="Genicot S."/>
            <person name="Czjzek M."/>
            <person name="Michel G."/>
        </authorList>
    </citation>
    <scope>NUCLEOTIDE SEQUENCE [LARGE SCALE GENOMIC DNA]</scope>
    <source>
        <strain evidence="2">DSM 12802 / CCUG 47099 / CIP 106680 / NCIMB 13871 / Dsij</strain>
    </source>
</reference>
<evidence type="ECO:0000313" key="2">
    <source>
        <dbReference type="Proteomes" id="UP000008898"/>
    </source>
</evidence>
<dbReference type="Proteomes" id="UP000008898">
    <property type="component" value="Chromosome"/>
</dbReference>
<keyword evidence="2" id="KW-1185">Reference proteome</keyword>
<reference evidence="2" key="1">
    <citation type="submission" date="2009-07" db="EMBL/GenBank/DDBJ databases">
        <title>Complete genome sequence of Zobellia galactanivorans Dsij.</title>
        <authorList>
            <consortium name="Genoscope - CEA"/>
        </authorList>
    </citation>
    <scope>NUCLEOTIDE SEQUENCE [LARGE SCALE GENOMIC DNA]</scope>
    <source>
        <strain evidence="2">DSM 12802 / CCUG 47099 / CIP 106680 / NCIMB 13871 / Dsij</strain>
    </source>
</reference>